<keyword evidence="4" id="KW-1185">Reference proteome</keyword>
<dbReference type="Proteomes" id="UP000663870">
    <property type="component" value="Unassembled WGS sequence"/>
</dbReference>
<sequence>MATITHHDESLVERNEIFYSNTNMIDIEPFYKNFTMIQNVLQNHDQEKQLNNPPIHSTDYTYRANRIQIEHSSSDHNHSNELINRNHQDLSKIMNRSIYNLTKIVEDIGYNPKLPCIRSSLNTNNNTFSNTILKFGESQESSVNTWRSQIEKQHFSRWHAEKYQCSASMIPYKPIIDMNEKAIEKSDDNQSNIIHHPSVSINLIPKQIDEKFLKNQIEQIYGIDDIDTSSSILSRSSSINEINSSSDQILSSSPLTLKTIGNSKCKQQITIREYYPPKEIPSSMAYRSLSSLSSQQTNIDNEYEQFIHNHSELNNDPNPEIIKKSNPDHVTYKQNISVRYLIPPTPPPSGPVIIREIIPPRPPSPSPLIINHQDVEPITPSPCIFREAPPSPPPHEETKIITKVLPQEPPLLPRMIFEHNASLPPKPQSIIIEKWLPYEPPPPREIIYERIIQAPVVSEFQPGGLTIDRQCYHSVDLHSSSSSRLLNTFHNEQQTSSNNIENQKFSIFDQFAWLTQQQLEAIEHQTLEQIQTHQQWISDQQQQKHMNMFIHTPLQLTTPMLIVNHPPVTRIINAYTQRDDVQQQQQQQFFYRPIFMYPSYR</sequence>
<evidence type="ECO:0000313" key="3">
    <source>
        <dbReference type="Proteomes" id="UP000663854"/>
    </source>
</evidence>
<accession>A0A814CAR5</accession>
<evidence type="ECO:0000313" key="1">
    <source>
        <dbReference type="EMBL" id="CAF0937538.1"/>
    </source>
</evidence>
<dbReference type="Proteomes" id="UP000663854">
    <property type="component" value="Unassembled WGS sequence"/>
</dbReference>
<dbReference type="EMBL" id="CAJNOH010000192">
    <property type="protein sequence ID" value="CAF0937538.1"/>
    <property type="molecule type" value="Genomic_DNA"/>
</dbReference>
<evidence type="ECO:0000313" key="2">
    <source>
        <dbReference type="EMBL" id="CAF1137770.1"/>
    </source>
</evidence>
<proteinExistence type="predicted"/>
<protein>
    <submittedName>
        <fullName evidence="1">Uncharacterized protein</fullName>
    </submittedName>
</protein>
<dbReference type="AlphaFoldDB" id="A0A814CAR5"/>
<dbReference type="EMBL" id="CAJNOL010000611">
    <property type="protein sequence ID" value="CAF1137770.1"/>
    <property type="molecule type" value="Genomic_DNA"/>
</dbReference>
<name>A0A814CAR5_9BILA</name>
<organism evidence="1 3">
    <name type="scientific">Rotaria sordida</name>
    <dbReference type="NCBI Taxonomy" id="392033"/>
    <lineage>
        <taxon>Eukaryota</taxon>
        <taxon>Metazoa</taxon>
        <taxon>Spiralia</taxon>
        <taxon>Gnathifera</taxon>
        <taxon>Rotifera</taxon>
        <taxon>Eurotatoria</taxon>
        <taxon>Bdelloidea</taxon>
        <taxon>Philodinida</taxon>
        <taxon>Philodinidae</taxon>
        <taxon>Rotaria</taxon>
    </lineage>
</organism>
<gene>
    <name evidence="2" type="ORF">JXQ802_LOCUS21049</name>
    <name evidence="1" type="ORF">PYM288_LOCUS11402</name>
</gene>
<evidence type="ECO:0000313" key="4">
    <source>
        <dbReference type="Proteomes" id="UP000663870"/>
    </source>
</evidence>
<comment type="caution">
    <text evidence="1">The sequence shown here is derived from an EMBL/GenBank/DDBJ whole genome shotgun (WGS) entry which is preliminary data.</text>
</comment>
<reference evidence="1" key="1">
    <citation type="submission" date="2021-02" db="EMBL/GenBank/DDBJ databases">
        <authorList>
            <person name="Nowell W R."/>
        </authorList>
    </citation>
    <scope>NUCLEOTIDE SEQUENCE</scope>
</reference>